<evidence type="ECO:0000313" key="8">
    <source>
        <dbReference type="EMBL" id="SDQ08134.1"/>
    </source>
</evidence>
<feature type="transmembrane region" description="Helical" evidence="6">
    <location>
        <begin position="473"/>
        <end position="506"/>
    </location>
</feature>
<dbReference type="InterPro" id="IPR052430">
    <property type="entry name" value="IVT-Associated"/>
</dbReference>
<sequence>MRMKGLHLKHHWVGRLLASDPGQIRFQKAGKATISLICAVITTLLILRVMDNDLLTPAIVSGMVGLMGIMMVMDETKSQKKVTTLLLGVSGAAGITIGSLLAGSAYYISLIMILVIFSSLYFSRFGVRYFSICMIGFMTIYISSVLKLSQVQLPWFYTGVLIGVLFAFLFNFVLFQDSSQTLKRSMRSFHIQSNLTFNILIKSLQNKDIDHNRKKRIEKNIQKLRLYARTVAANLNAEDIDKIWPGLEPSQLRLYVFDTGMLVETLGGSIYNLKNANALESDELRRILKWVMESLRDAEVLSQNYNEKNLQDAELAVQVLRNVIRDLLNRTENPKGWLYLIRRIESIANHVVEAGITMQHSLNKGELVQQEEQDEKDADDNDDASDENKELKPSTKKAYQALIAGGIAVIVGHIISPTQPYWVLLTAFVCLLGTESIGRIYMKGFQRSFGTVIGAVIGFMLAKMLAGQSMIELVLLFLVIFLAFYLLTVSYTLMSVFITMLIAFMYDILLGGISFSLIGARVIDTIAGAIIALGVSTVIFPKKTKDKVADVTDEYLAELKPFVINYVRRFREDVSVKELANSAIDIDNKLQLIEDEARPLSKPTESSSTSDVSRWVTIFTAINYFARHLVASTYRKKFDYPVELVDTFKQVEEKLEHNMDTLSELIKGAEHTGIIYQLDREREQIEQLAPSISQSHQDLIHHLFYVWRINQSIVALAMDLGAEEQ</sequence>
<evidence type="ECO:0000256" key="6">
    <source>
        <dbReference type="SAM" id="Phobius"/>
    </source>
</evidence>
<evidence type="ECO:0000256" key="5">
    <source>
        <dbReference type="SAM" id="MobiDB-lite"/>
    </source>
</evidence>
<keyword evidence="9" id="KW-1185">Reference proteome</keyword>
<reference evidence="8 9" key="1">
    <citation type="submission" date="2016-10" db="EMBL/GenBank/DDBJ databases">
        <authorList>
            <person name="de Groot N.N."/>
        </authorList>
    </citation>
    <scope>NUCLEOTIDE SEQUENCE [LARGE SCALE GENOMIC DNA]</scope>
    <source>
        <strain evidence="8 9">CGMCC 1.10449</strain>
    </source>
</reference>
<feature type="compositionally biased region" description="Acidic residues" evidence="5">
    <location>
        <begin position="369"/>
        <end position="385"/>
    </location>
</feature>
<feature type="transmembrane region" description="Helical" evidence="6">
    <location>
        <begin position="421"/>
        <end position="442"/>
    </location>
</feature>
<evidence type="ECO:0000256" key="3">
    <source>
        <dbReference type="ARBA" id="ARBA00022989"/>
    </source>
</evidence>
<dbReference type="InterPro" id="IPR049453">
    <property type="entry name" value="Memb_transporter_dom"/>
</dbReference>
<dbReference type="AlphaFoldDB" id="A0A1H0XZ08"/>
<evidence type="ECO:0000256" key="1">
    <source>
        <dbReference type="ARBA" id="ARBA00004141"/>
    </source>
</evidence>
<organism evidence="8 9">
    <name type="scientific">Virgibacillus salinus</name>
    <dbReference type="NCBI Taxonomy" id="553311"/>
    <lineage>
        <taxon>Bacteria</taxon>
        <taxon>Bacillati</taxon>
        <taxon>Bacillota</taxon>
        <taxon>Bacilli</taxon>
        <taxon>Bacillales</taxon>
        <taxon>Bacillaceae</taxon>
        <taxon>Virgibacillus</taxon>
    </lineage>
</organism>
<evidence type="ECO:0000256" key="4">
    <source>
        <dbReference type="ARBA" id="ARBA00023136"/>
    </source>
</evidence>
<dbReference type="Pfam" id="PF13515">
    <property type="entry name" value="FUSC_2"/>
    <property type="match status" value="1"/>
</dbReference>
<keyword evidence="2 6" id="KW-0812">Transmembrane</keyword>
<feature type="domain" description="Integral membrane bound transporter" evidence="7">
    <location>
        <begin position="407"/>
        <end position="533"/>
    </location>
</feature>
<feature type="transmembrane region" description="Helical" evidence="6">
    <location>
        <begin position="32"/>
        <end position="49"/>
    </location>
</feature>
<keyword evidence="3 6" id="KW-1133">Transmembrane helix</keyword>
<feature type="transmembrane region" description="Helical" evidence="6">
    <location>
        <begin position="129"/>
        <end position="149"/>
    </location>
</feature>
<dbReference type="PANTHER" id="PTHR47804">
    <property type="entry name" value="60S RIBOSOMAL PROTEIN L19"/>
    <property type="match status" value="1"/>
</dbReference>
<gene>
    <name evidence="8" type="ORF">SAMN05216231_0316</name>
</gene>
<dbReference type="PANTHER" id="PTHR47804:SF3">
    <property type="entry name" value="PROTEIN BRE4"/>
    <property type="match status" value="1"/>
</dbReference>
<keyword evidence="4 6" id="KW-0472">Membrane</keyword>
<feature type="transmembrane region" description="Helical" evidence="6">
    <location>
        <begin position="449"/>
        <end position="467"/>
    </location>
</feature>
<comment type="subcellular location">
    <subcellularLocation>
        <location evidence="1">Membrane</location>
        <topology evidence="1">Multi-pass membrane protein</topology>
    </subcellularLocation>
</comment>
<evidence type="ECO:0000313" key="9">
    <source>
        <dbReference type="Proteomes" id="UP000199444"/>
    </source>
</evidence>
<feature type="transmembrane region" description="Helical" evidence="6">
    <location>
        <begin position="106"/>
        <end position="122"/>
    </location>
</feature>
<dbReference type="GO" id="GO:0016020">
    <property type="term" value="C:membrane"/>
    <property type="evidence" value="ECO:0007669"/>
    <property type="project" value="UniProtKB-SubCell"/>
</dbReference>
<feature type="transmembrane region" description="Helical" evidence="6">
    <location>
        <begin position="155"/>
        <end position="175"/>
    </location>
</feature>
<feature type="transmembrane region" description="Helical" evidence="6">
    <location>
        <begin position="518"/>
        <end position="540"/>
    </location>
</feature>
<accession>A0A1H0XZ08</accession>
<evidence type="ECO:0000256" key="2">
    <source>
        <dbReference type="ARBA" id="ARBA00022692"/>
    </source>
</evidence>
<name>A0A1H0XZ08_9BACI</name>
<dbReference type="Proteomes" id="UP000199444">
    <property type="component" value="Unassembled WGS sequence"/>
</dbReference>
<proteinExistence type="predicted"/>
<feature type="transmembrane region" description="Helical" evidence="6">
    <location>
        <begin position="55"/>
        <end position="73"/>
    </location>
</feature>
<feature type="transmembrane region" description="Helical" evidence="6">
    <location>
        <begin position="82"/>
        <end position="100"/>
    </location>
</feature>
<dbReference type="STRING" id="553311.SAMN05216231_0316"/>
<feature type="transmembrane region" description="Helical" evidence="6">
    <location>
        <begin position="398"/>
        <end position="415"/>
    </location>
</feature>
<evidence type="ECO:0000259" key="7">
    <source>
        <dbReference type="Pfam" id="PF13515"/>
    </source>
</evidence>
<feature type="region of interest" description="Disordered" evidence="5">
    <location>
        <begin position="367"/>
        <end position="392"/>
    </location>
</feature>
<protein>
    <submittedName>
        <fullName evidence="8">Uncharacterized membrane protein YccC</fullName>
    </submittedName>
</protein>
<dbReference type="EMBL" id="FNKD01000001">
    <property type="protein sequence ID" value="SDQ08134.1"/>
    <property type="molecule type" value="Genomic_DNA"/>
</dbReference>